<gene>
    <name evidence="2" type="ORF">ALC62_10612</name>
</gene>
<evidence type="ECO:0000313" key="2">
    <source>
        <dbReference type="EMBL" id="KYM98644.1"/>
    </source>
</evidence>
<evidence type="ECO:0000256" key="1">
    <source>
        <dbReference type="SAM" id="MobiDB-lite"/>
    </source>
</evidence>
<name>A0A195CCR0_9HYME</name>
<protein>
    <submittedName>
        <fullName evidence="2">Uncharacterized protein</fullName>
    </submittedName>
</protein>
<dbReference type="AlphaFoldDB" id="A0A195CCR0"/>
<reference evidence="2 3" key="1">
    <citation type="submission" date="2016-03" db="EMBL/GenBank/DDBJ databases">
        <title>Cyphomyrmex costatus WGS genome.</title>
        <authorList>
            <person name="Nygaard S."/>
            <person name="Hu H."/>
            <person name="Boomsma J."/>
            <person name="Zhang G."/>
        </authorList>
    </citation>
    <scope>NUCLEOTIDE SEQUENCE [LARGE SCALE GENOMIC DNA]</scope>
    <source>
        <strain evidence="2">MS0001</strain>
        <tissue evidence="2">Whole body</tissue>
    </source>
</reference>
<keyword evidence="3" id="KW-1185">Reference proteome</keyword>
<evidence type="ECO:0000313" key="3">
    <source>
        <dbReference type="Proteomes" id="UP000078542"/>
    </source>
</evidence>
<accession>A0A195CCR0</accession>
<dbReference type="EMBL" id="KQ977935">
    <property type="protein sequence ID" value="KYM98644.1"/>
    <property type="molecule type" value="Genomic_DNA"/>
</dbReference>
<feature type="region of interest" description="Disordered" evidence="1">
    <location>
        <begin position="130"/>
        <end position="177"/>
    </location>
</feature>
<sequence length="205" mass="22926">MRKGPFRPLSLSLSFSRSVPPTTFLPLLLPFGRTPLPPGRVTFEKRVSGFFRDDQKAPQKWNSGVGNGQCAPYIEVELELPPCWTCAYSLASKVCERTNYEFINVGNKYEEPKFEFAPTSSHRLLRSGPEWRKGVGKAGGGRMAELDEGGFSDVDSPSTTDPPASSPTLDTARGNERRIKWPMARLIPKIHTAEIEPQQNRMLMK</sequence>
<organism evidence="2 3">
    <name type="scientific">Cyphomyrmex costatus</name>
    <dbReference type="NCBI Taxonomy" id="456900"/>
    <lineage>
        <taxon>Eukaryota</taxon>
        <taxon>Metazoa</taxon>
        <taxon>Ecdysozoa</taxon>
        <taxon>Arthropoda</taxon>
        <taxon>Hexapoda</taxon>
        <taxon>Insecta</taxon>
        <taxon>Pterygota</taxon>
        <taxon>Neoptera</taxon>
        <taxon>Endopterygota</taxon>
        <taxon>Hymenoptera</taxon>
        <taxon>Apocrita</taxon>
        <taxon>Aculeata</taxon>
        <taxon>Formicoidea</taxon>
        <taxon>Formicidae</taxon>
        <taxon>Myrmicinae</taxon>
        <taxon>Cyphomyrmex</taxon>
    </lineage>
</organism>
<feature type="compositionally biased region" description="Low complexity" evidence="1">
    <location>
        <begin position="152"/>
        <end position="171"/>
    </location>
</feature>
<dbReference type="Proteomes" id="UP000078542">
    <property type="component" value="Unassembled WGS sequence"/>
</dbReference>
<proteinExistence type="predicted"/>